<feature type="domain" description="Myb-like" evidence="8">
    <location>
        <begin position="20"/>
        <end position="72"/>
    </location>
</feature>
<keyword evidence="2" id="KW-0677">Repeat</keyword>
<feature type="domain" description="HTH myb-type" evidence="9">
    <location>
        <begin position="20"/>
        <end position="72"/>
    </location>
</feature>
<dbReference type="Gene3D" id="1.10.10.60">
    <property type="entry name" value="Homeodomain-like"/>
    <property type="match status" value="2"/>
</dbReference>
<dbReference type="FunFam" id="1.10.10.60:FF:000011">
    <property type="entry name" value="Myb transcription factor"/>
    <property type="match status" value="1"/>
</dbReference>
<proteinExistence type="predicted"/>
<accession>A0AAV1CRG8</accession>
<reference evidence="10" key="1">
    <citation type="submission" date="2023-03" db="EMBL/GenBank/DDBJ databases">
        <authorList>
            <person name="Julca I."/>
        </authorList>
    </citation>
    <scope>NUCLEOTIDE SEQUENCE</scope>
</reference>
<evidence type="ECO:0000313" key="11">
    <source>
        <dbReference type="Proteomes" id="UP001161247"/>
    </source>
</evidence>
<evidence type="ECO:0000256" key="3">
    <source>
        <dbReference type="ARBA" id="ARBA00023015"/>
    </source>
</evidence>
<evidence type="ECO:0000259" key="8">
    <source>
        <dbReference type="PROSITE" id="PS50090"/>
    </source>
</evidence>
<gene>
    <name evidence="10" type="ORF">OLC1_LOCUS8289</name>
</gene>
<dbReference type="Pfam" id="PF00249">
    <property type="entry name" value="Myb_DNA-binding"/>
    <property type="match status" value="2"/>
</dbReference>
<organism evidence="10 11">
    <name type="scientific">Oldenlandia corymbosa var. corymbosa</name>
    <dbReference type="NCBI Taxonomy" id="529605"/>
    <lineage>
        <taxon>Eukaryota</taxon>
        <taxon>Viridiplantae</taxon>
        <taxon>Streptophyta</taxon>
        <taxon>Embryophyta</taxon>
        <taxon>Tracheophyta</taxon>
        <taxon>Spermatophyta</taxon>
        <taxon>Magnoliopsida</taxon>
        <taxon>eudicotyledons</taxon>
        <taxon>Gunneridae</taxon>
        <taxon>Pentapetalae</taxon>
        <taxon>asterids</taxon>
        <taxon>lamiids</taxon>
        <taxon>Gentianales</taxon>
        <taxon>Rubiaceae</taxon>
        <taxon>Rubioideae</taxon>
        <taxon>Spermacoceae</taxon>
        <taxon>Hedyotis-Oldenlandia complex</taxon>
        <taxon>Oldenlandia</taxon>
    </lineage>
</organism>
<dbReference type="InterPro" id="IPR009057">
    <property type="entry name" value="Homeodomain-like_sf"/>
</dbReference>
<dbReference type="SMART" id="SM00717">
    <property type="entry name" value="SANT"/>
    <property type="match status" value="2"/>
</dbReference>
<keyword evidence="5" id="KW-0804">Transcription</keyword>
<dbReference type="AlphaFoldDB" id="A0AAV1CRG8"/>
<dbReference type="PROSITE" id="PS50090">
    <property type="entry name" value="MYB_LIKE"/>
    <property type="match status" value="2"/>
</dbReference>
<dbReference type="Proteomes" id="UP001161247">
    <property type="component" value="Chromosome 3"/>
</dbReference>
<dbReference type="GO" id="GO:0005634">
    <property type="term" value="C:nucleus"/>
    <property type="evidence" value="ECO:0007669"/>
    <property type="project" value="UniProtKB-SubCell"/>
</dbReference>
<feature type="domain" description="Myb-like" evidence="8">
    <location>
        <begin position="73"/>
        <end position="123"/>
    </location>
</feature>
<dbReference type="InterPro" id="IPR001005">
    <property type="entry name" value="SANT/Myb"/>
</dbReference>
<comment type="subcellular location">
    <subcellularLocation>
        <location evidence="1">Nucleus</location>
    </subcellularLocation>
</comment>
<dbReference type="InterPro" id="IPR017930">
    <property type="entry name" value="Myb_dom"/>
</dbReference>
<dbReference type="FunFam" id="1.10.10.60:FF:000517">
    <property type="entry name" value="MYB-related transcription factor"/>
    <property type="match status" value="1"/>
</dbReference>
<evidence type="ECO:0000256" key="6">
    <source>
        <dbReference type="ARBA" id="ARBA00023242"/>
    </source>
</evidence>
<keyword evidence="11" id="KW-1185">Reference proteome</keyword>
<dbReference type="InterPro" id="IPR044676">
    <property type="entry name" value="EOBI/EOBII-like_plant"/>
</dbReference>
<evidence type="ECO:0000256" key="2">
    <source>
        <dbReference type="ARBA" id="ARBA00022737"/>
    </source>
</evidence>
<dbReference type="PANTHER" id="PTHR45675">
    <property type="entry name" value="MYB TRANSCRIPTION FACTOR-RELATED-RELATED"/>
    <property type="match status" value="1"/>
</dbReference>
<evidence type="ECO:0000256" key="7">
    <source>
        <dbReference type="SAM" id="MobiDB-lite"/>
    </source>
</evidence>
<keyword evidence="3" id="KW-0805">Transcription regulation</keyword>
<evidence type="ECO:0000256" key="1">
    <source>
        <dbReference type="ARBA" id="ARBA00004123"/>
    </source>
</evidence>
<feature type="region of interest" description="Disordered" evidence="7">
    <location>
        <begin position="1"/>
        <end position="24"/>
    </location>
</feature>
<dbReference type="EMBL" id="OX459120">
    <property type="protein sequence ID" value="CAI9097940.1"/>
    <property type="molecule type" value="Genomic_DNA"/>
</dbReference>
<feature type="domain" description="HTH myb-type" evidence="9">
    <location>
        <begin position="73"/>
        <end position="127"/>
    </location>
</feature>
<dbReference type="GO" id="GO:0003700">
    <property type="term" value="F:DNA-binding transcription factor activity"/>
    <property type="evidence" value="ECO:0007669"/>
    <property type="project" value="InterPro"/>
</dbReference>
<dbReference type="CDD" id="cd00167">
    <property type="entry name" value="SANT"/>
    <property type="match status" value="2"/>
</dbReference>
<dbReference type="PANTHER" id="PTHR45675:SF8">
    <property type="entry name" value="TRANSCRIPTION FACTOR MYB27"/>
    <property type="match status" value="1"/>
</dbReference>
<evidence type="ECO:0000256" key="4">
    <source>
        <dbReference type="ARBA" id="ARBA00023125"/>
    </source>
</evidence>
<dbReference type="GO" id="GO:0043565">
    <property type="term" value="F:sequence-specific DNA binding"/>
    <property type="evidence" value="ECO:0007669"/>
    <property type="project" value="InterPro"/>
</dbReference>
<sequence length="244" mass="28470">MINIMENHHQFHQTGQQETGSELRKGPWLEEEDEALIAAISVLGERRWDSLAKASGLRRSGKSCRLRWMNYLRPNLKHGQITQQEETLIIQLHKQWGNRWSRIARSLPGRTDNEIKNYWRSHLRKKASLLRQEHTIRSNNNPTDRYWEQNNSPVGMESQDFSASSSSDTGDYYNKFGTDDNKTRTYTEDSRTVEALSSIGSLAYSPYENRVLLDWTSSNCSRMEIFGDEISLIWDSTFSIWDMD</sequence>
<protein>
    <submittedName>
        <fullName evidence="10">OLC1v1034467C1</fullName>
    </submittedName>
</protein>
<dbReference type="PROSITE" id="PS51294">
    <property type="entry name" value="HTH_MYB"/>
    <property type="match status" value="2"/>
</dbReference>
<evidence type="ECO:0000313" key="10">
    <source>
        <dbReference type="EMBL" id="CAI9097940.1"/>
    </source>
</evidence>
<dbReference type="SUPFAM" id="SSF46689">
    <property type="entry name" value="Homeodomain-like"/>
    <property type="match status" value="1"/>
</dbReference>
<keyword evidence="6" id="KW-0539">Nucleus</keyword>
<keyword evidence="4" id="KW-0238">DNA-binding</keyword>
<evidence type="ECO:0000259" key="9">
    <source>
        <dbReference type="PROSITE" id="PS51294"/>
    </source>
</evidence>
<name>A0AAV1CRG8_OLDCO</name>
<evidence type="ECO:0000256" key="5">
    <source>
        <dbReference type="ARBA" id="ARBA00023163"/>
    </source>
</evidence>